<evidence type="ECO:0000313" key="6">
    <source>
        <dbReference type="EMBL" id="CAG9181906.1"/>
    </source>
</evidence>
<dbReference type="SUPFAM" id="SSF53067">
    <property type="entry name" value="Actin-like ATPase domain"/>
    <property type="match status" value="1"/>
</dbReference>
<keyword evidence="1 3" id="KW-0808">Transferase</keyword>
<dbReference type="EMBL" id="CAJZAG010000010">
    <property type="protein sequence ID" value="CAG9181906.1"/>
    <property type="molecule type" value="Genomic_DNA"/>
</dbReference>
<feature type="binding site" evidence="3">
    <location>
        <begin position="28"/>
        <end position="33"/>
    </location>
    <ligand>
        <name>ATP</name>
        <dbReference type="ChEBI" id="CHEBI:30616"/>
    </ligand>
</feature>
<comment type="similarity">
    <text evidence="3 4">Belongs to the bacterial glucokinase family.</text>
</comment>
<dbReference type="Gene3D" id="3.30.420.40">
    <property type="match status" value="1"/>
</dbReference>
<dbReference type="InterPro" id="IPR043129">
    <property type="entry name" value="ATPase_NBD"/>
</dbReference>
<dbReference type="Pfam" id="PF02685">
    <property type="entry name" value="Glucokinase"/>
    <property type="match status" value="1"/>
</dbReference>
<comment type="subcellular location">
    <subcellularLocation>
        <location evidence="3">Cytoplasm</location>
    </subcellularLocation>
</comment>
<evidence type="ECO:0000313" key="7">
    <source>
        <dbReference type="Proteomes" id="UP000706525"/>
    </source>
</evidence>
<keyword evidence="3" id="KW-0067">ATP-binding</keyword>
<dbReference type="InterPro" id="IPR003836">
    <property type="entry name" value="Glucokinase"/>
</dbReference>
<evidence type="ECO:0000256" key="3">
    <source>
        <dbReference type="HAMAP-Rule" id="MF_00524"/>
    </source>
</evidence>
<dbReference type="HAMAP" id="MF_00524">
    <property type="entry name" value="Glucokinase"/>
    <property type="match status" value="1"/>
</dbReference>
<dbReference type="NCBIfam" id="TIGR00749">
    <property type="entry name" value="glk"/>
    <property type="match status" value="1"/>
</dbReference>
<evidence type="ECO:0000256" key="1">
    <source>
        <dbReference type="ARBA" id="ARBA00022679"/>
    </source>
</evidence>
<proteinExistence type="inferred from homology"/>
<feature type="region of interest" description="Disordered" evidence="5">
    <location>
        <begin position="1"/>
        <end position="21"/>
    </location>
</feature>
<gene>
    <name evidence="3 6" type="primary">glk</name>
    <name evidence="6" type="ORF">LMG32289_04961</name>
</gene>
<evidence type="ECO:0000256" key="2">
    <source>
        <dbReference type="ARBA" id="ARBA00022777"/>
    </source>
</evidence>
<dbReference type="InterPro" id="IPR050201">
    <property type="entry name" value="Bacterial_glucokinase"/>
</dbReference>
<keyword evidence="2 3" id="KW-0418">Kinase</keyword>
<name>A0ABM8XNT8_9BURK</name>
<dbReference type="EC" id="2.7.1.2" evidence="3"/>
<dbReference type="PANTHER" id="PTHR47690">
    <property type="entry name" value="GLUCOKINASE"/>
    <property type="match status" value="1"/>
</dbReference>
<protein>
    <recommendedName>
        <fullName evidence="3">Glucokinase</fullName>
        <ecNumber evidence="3">2.7.1.2</ecNumber>
    </recommendedName>
    <alternativeName>
        <fullName evidence="3">Glucose kinase</fullName>
    </alternativeName>
</protein>
<keyword evidence="3" id="KW-0547">Nucleotide-binding</keyword>
<organism evidence="6 7">
    <name type="scientific">Cupriavidus pampae</name>
    <dbReference type="NCBI Taxonomy" id="659251"/>
    <lineage>
        <taxon>Bacteria</taxon>
        <taxon>Pseudomonadati</taxon>
        <taxon>Pseudomonadota</taxon>
        <taxon>Betaproteobacteria</taxon>
        <taxon>Burkholderiales</taxon>
        <taxon>Burkholderiaceae</taxon>
        <taxon>Cupriavidus</taxon>
    </lineage>
</organism>
<evidence type="ECO:0000256" key="4">
    <source>
        <dbReference type="RuleBase" id="RU004046"/>
    </source>
</evidence>
<evidence type="ECO:0000256" key="5">
    <source>
        <dbReference type="SAM" id="MobiDB-lite"/>
    </source>
</evidence>
<keyword evidence="3" id="KW-0324">Glycolysis</keyword>
<keyword evidence="7" id="KW-1185">Reference proteome</keyword>
<dbReference type="PANTHER" id="PTHR47690:SF1">
    <property type="entry name" value="GLUCOKINASE"/>
    <property type="match status" value="1"/>
</dbReference>
<reference evidence="6 7" key="1">
    <citation type="submission" date="2021-08" db="EMBL/GenBank/DDBJ databases">
        <authorList>
            <person name="Peeters C."/>
        </authorList>
    </citation>
    <scope>NUCLEOTIDE SEQUENCE [LARGE SCALE GENOMIC DNA]</scope>
    <source>
        <strain evidence="6 7">LMG 32289</strain>
    </source>
</reference>
<sequence length="354" mass="37328">MVWMFSEPEPEPMTRPSSHHDSYPRLLADVGGTNVRFALETASTRIGPVTALKVADFPSLEDATRHYLDGLSGAAVSMPRHAAIGLANPITDDHVKLTNHNWSFSIEAMRRALKLDTLVAINDFTSLALALPYLPDDELVRVRAGTPVATAPRALIGPGTGLGVSGLVPAPGGGAVALAGEGGHIEIMPVTDDEWIAWRAAHTRHGRVSAERLLSGMGLSHIHAALAAETGTLLLAPLSPAQVTEGAVERGDSLCQRAFEVFCGLLGSVAADVALVLGARGGVYIGGGIVPRFVDAFATSPFAERFAEKGRMGAYLADIPVYVITSDYPALPGLAHALADRLEGGMRRDHSRRS</sequence>
<comment type="caution">
    <text evidence="6">The sequence shown here is derived from an EMBL/GenBank/DDBJ whole genome shotgun (WGS) entry which is preliminary data.</text>
</comment>
<dbReference type="CDD" id="cd24008">
    <property type="entry name" value="ASKHA_NBD_GLK"/>
    <property type="match status" value="1"/>
</dbReference>
<keyword evidence="3" id="KW-0963">Cytoplasm</keyword>
<dbReference type="Proteomes" id="UP000706525">
    <property type="component" value="Unassembled WGS sequence"/>
</dbReference>
<dbReference type="NCBIfam" id="NF001416">
    <property type="entry name" value="PRK00292.1-3"/>
    <property type="match status" value="1"/>
</dbReference>
<dbReference type="GO" id="GO:0004340">
    <property type="term" value="F:glucokinase activity"/>
    <property type="evidence" value="ECO:0007669"/>
    <property type="project" value="UniProtKB-EC"/>
</dbReference>
<comment type="catalytic activity">
    <reaction evidence="3">
        <text>D-glucose + ATP = D-glucose 6-phosphate + ADP + H(+)</text>
        <dbReference type="Rhea" id="RHEA:17825"/>
        <dbReference type="ChEBI" id="CHEBI:4167"/>
        <dbReference type="ChEBI" id="CHEBI:15378"/>
        <dbReference type="ChEBI" id="CHEBI:30616"/>
        <dbReference type="ChEBI" id="CHEBI:61548"/>
        <dbReference type="ChEBI" id="CHEBI:456216"/>
        <dbReference type="EC" id="2.7.1.2"/>
    </reaction>
</comment>
<accession>A0ABM8XNT8</accession>
<dbReference type="Gene3D" id="3.40.367.20">
    <property type="match status" value="1"/>
</dbReference>